<name>D4ZET7_SHEVD</name>
<dbReference type="Gene3D" id="3.30.70.970">
    <property type="entry name" value="RraB-like"/>
    <property type="match status" value="1"/>
</dbReference>
<keyword evidence="1 2" id="KW-0963">Cytoplasm</keyword>
<feature type="domain" description="Regulator of ribonuclease activity B" evidence="4">
    <location>
        <begin position="12"/>
        <end position="113"/>
    </location>
</feature>
<dbReference type="PIRSF" id="PIRSF018193">
    <property type="entry name" value="UCP018193"/>
    <property type="match status" value="1"/>
</dbReference>
<accession>D4ZET7</accession>
<dbReference type="STRING" id="637905.SVI_0346"/>
<comment type="subunit">
    <text evidence="2">Interacts with the C-terminal region of Rne.</text>
</comment>
<comment type="function">
    <text evidence="2">Globally modulates RNA abundance by binding to RNase E (Rne) and regulating its endonucleolytic activity. Can modulate Rne action in a substrate-dependent manner by altering the composition of the degradosome.</text>
</comment>
<evidence type="ECO:0000313" key="5">
    <source>
        <dbReference type="EMBL" id="BAJ00317.1"/>
    </source>
</evidence>
<evidence type="ECO:0000256" key="1">
    <source>
        <dbReference type="ARBA" id="ARBA00022490"/>
    </source>
</evidence>
<reference evidence="6" key="1">
    <citation type="journal article" date="2010" name="Mol. Biosyst.">
        <title>Complete genome sequence and comparative analysis of Shewanella violacea, a psychrophilic and piezophilic bacterium from deep sea floor sediments.</title>
        <authorList>
            <person name="Aono E."/>
            <person name="Baba T."/>
            <person name="Ara T."/>
            <person name="Nishi T."/>
            <person name="Nakamichi T."/>
            <person name="Inamoto E."/>
            <person name="Toyonaga H."/>
            <person name="Hasegawa M."/>
            <person name="Takai Y."/>
            <person name="Okumura Y."/>
            <person name="Baba M."/>
            <person name="Tomita M."/>
            <person name="Kato C."/>
            <person name="Oshima T."/>
            <person name="Nakasone K."/>
            <person name="Mori H."/>
        </authorList>
    </citation>
    <scope>NUCLEOTIDE SEQUENCE [LARGE SCALE GENOMIC DNA]</scope>
    <source>
        <strain evidence="6">JCM 10179 / CIP 106290 / LMG 19151 / DSS12</strain>
    </source>
</reference>
<dbReference type="AlphaFoldDB" id="D4ZET7"/>
<sequence>MSIERLLKAQKQENQEIVDAILGDGSHPDVDYTIEHHFSSTNFDRLEKAAVDAFKSGFEVNDAEEMELEDGSVIYCFDAVASHKLEVELLDQACEALLTLAAKQKVDYDGWGTYFIDENGDEVRDDDEDFEDDDEDFEDFEEEDDEDKDKDDKDTVH</sequence>
<gene>
    <name evidence="2" type="primary">rraB</name>
    <name evidence="5" type="ordered locus">SVI_0346</name>
</gene>
<dbReference type="NCBIfam" id="NF008393">
    <property type="entry name" value="PRK11191.1"/>
    <property type="match status" value="1"/>
</dbReference>
<dbReference type="HOGENOM" id="CLU_128640_0_0_6"/>
<dbReference type="SUPFAM" id="SSF89946">
    <property type="entry name" value="Hypothetical protein VC0424"/>
    <property type="match status" value="1"/>
</dbReference>
<proteinExistence type="inferred from homology"/>
<evidence type="ECO:0000256" key="2">
    <source>
        <dbReference type="HAMAP-Rule" id="MF_01888"/>
    </source>
</evidence>
<comment type="similarity">
    <text evidence="2">Belongs to the RraB family.</text>
</comment>
<dbReference type="RefSeq" id="WP_013049631.1">
    <property type="nucleotide sequence ID" value="NC_014012.1"/>
</dbReference>
<dbReference type="GO" id="GO:0060698">
    <property type="term" value="F:endoribonuclease inhibitor activity"/>
    <property type="evidence" value="ECO:0007669"/>
    <property type="project" value="UniProtKB-UniRule"/>
</dbReference>
<dbReference type="InterPro" id="IPR009671">
    <property type="entry name" value="RraB_dom"/>
</dbReference>
<dbReference type="KEGG" id="svo:SVI_0346"/>
<dbReference type="Proteomes" id="UP000002350">
    <property type="component" value="Chromosome"/>
</dbReference>
<dbReference type="eggNOG" id="COG3076">
    <property type="taxonomic scope" value="Bacteria"/>
</dbReference>
<feature type="region of interest" description="Disordered" evidence="3">
    <location>
        <begin position="117"/>
        <end position="157"/>
    </location>
</feature>
<dbReference type="InterPro" id="IPR016716">
    <property type="entry name" value="RraB"/>
</dbReference>
<protein>
    <recommendedName>
        <fullName evidence="2">Regulator of ribonuclease activity B</fullName>
    </recommendedName>
</protein>
<evidence type="ECO:0000259" key="4">
    <source>
        <dbReference type="Pfam" id="PF06877"/>
    </source>
</evidence>
<dbReference type="InterPro" id="IPR036701">
    <property type="entry name" value="RraB-like_sf"/>
</dbReference>
<dbReference type="Pfam" id="PF06877">
    <property type="entry name" value="RraB"/>
    <property type="match status" value="1"/>
</dbReference>
<evidence type="ECO:0000313" key="6">
    <source>
        <dbReference type="Proteomes" id="UP000002350"/>
    </source>
</evidence>
<dbReference type="OrthoDB" id="7065464at2"/>
<dbReference type="EMBL" id="AP011177">
    <property type="protein sequence ID" value="BAJ00317.1"/>
    <property type="molecule type" value="Genomic_DNA"/>
</dbReference>
<dbReference type="HAMAP" id="MF_01888">
    <property type="entry name" value="RraB"/>
    <property type="match status" value="1"/>
</dbReference>
<comment type="subcellular location">
    <subcellularLocation>
        <location evidence="2">Cytoplasm</location>
    </subcellularLocation>
</comment>
<dbReference type="GO" id="GO:0019899">
    <property type="term" value="F:enzyme binding"/>
    <property type="evidence" value="ECO:0007669"/>
    <property type="project" value="UniProtKB-UniRule"/>
</dbReference>
<evidence type="ECO:0000256" key="3">
    <source>
        <dbReference type="SAM" id="MobiDB-lite"/>
    </source>
</evidence>
<organism evidence="5 6">
    <name type="scientific">Shewanella violacea (strain JCM 10179 / CIP 106290 / LMG 19151 / DSS12)</name>
    <dbReference type="NCBI Taxonomy" id="637905"/>
    <lineage>
        <taxon>Bacteria</taxon>
        <taxon>Pseudomonadati</taxon>
        <taxon>Pseudomonadota</taxon>
        <taxon>Gammaproteobacteria</taxon>
        <taxon>Alteromonadales</taxon>
        <taxon>Shewanellaceae</taxon>
        <taxon>Shewanella</taxon>
    </lineage>
</organism>
<keyword evidence="6" id="KW-1185">Reference proteome</keyword>
<dbReference type="GO" id="GO:0005737">
    <property type="term" value="C:cytoplasm"/>
    <property type="evidence" value="ECO:0007669"/>
    <property type="project" value="UniProtKB-SubCell"/>
</dbReference>
<feature type="compositionally biased region" description="Acidic residues" evidence="3">
    <location>
        <begin position="118"/>
        <end position="149"/>
    </location>
</feature>